<evidence type="ECO:0000313" key="4">
    <source>
        <dbReference type="Proteomes" id="UP001374579"/>
    </source>
</evidence>
<protein>
    <submittedName>
        <fullName evidence="3">Uncharacterized protein</fullName>
    </submittedName>
</protein>
<feature type="compositionally biased region" description="Acidic residues" evidence="1">
    <location>
        <begin position="26"/>
        <end position="47"/>
    </location>
</feature>
<keyword evidence="4" id="KW-1185">Reference proteome</keyword>
<dbReference type="Proteomes" id="UP001374579">
    <property type="component" value="Unassembled WGS sequence"/>
</dbReference>
<gene>
    <name evidence="2" type="ORF">V1264_009741</name>
    <name evidence="3" type="ORF">V1264_017306</name>
</gene>
<evidence type="ECO:0000313" key="3">
    <source>
        <dbReference type="EMBL" id="KAK7105999.1"/>
    </source>
</evidence>
<feature type="region of interest" description="Disordered" evidence="1">
    <location>
        <begin position="1"/>
        <end position="54"/>
    </location>
</feature>
<proteinExistence type="predicted"/>
<reference evidence="3 4" key="1">
    <citation type="submission" date="2024-02" db="EMBL/GenBank/DDBJ databases">
        <title>Chromosome-scale genome assembly of the rough periwinkle Littorina saxatilis.</title>
        <authorList>
            <person name="De Jode A."/>
            <person name="Faria R."/>
            <person name="Formenti G."/>
            <person name="Sims Y."/>
            <person name="Smith T.P."/>
            <person name="Tracey A."/>
            <person name="Wood J.M.D."/>
            <person name="Zagrodzka Z.B."/>
            <person name="Johannesson K."/>
            <person name="Butlin R.K."/>
            <person name="Leder E.H."/>
        </authorList>
    </citation>
    <scope>NUCLEOTIDE SEQUENCE [LARGE SCALE GENOMIC DNA]</scope>
    <source>
        <strain evidence="3">Snail1</strain>
        <tissue evidence="3">Muscle</tissue>
    </source>
</reference>
<name>A0AAN9BJD4_9CAEN</name>
<dbReference type="AlphaFoldDB" id="A0AAN9BJD4"/>
<organism evidence="3 4">
    <name type="scientific">Littorina saxatilis</name>
    <dbReference type="NCBI Taxonomy" id="31220"/>
    <lineage>
        <taxon>Eukaryota</taxon>
        <taxon>Metazoa</taxon>
        <taxon>Spiralia</taxon>
        <taxon>Lophotrochozoa</taxon>
        <taxon>Mollusca</taxon>
        <taxon>Gastropoda</taxon>
        <taxon>Caenogastropoda</taxon>
        <taxon>Littorinimorpha</taxon>
        <taxon>Littorinoidea</taxon>
        <taxon>Littorinidae</taxon>
        <taxon>Littorina</taxon>
    </lineage>
</organism>
<dbReference type="EMBL" id="JBAMIC010000022">
    <property type="protein sequence ID" value="KAK7092144.1"/>
    <property type="molecule type" value="Genomic_DNA"/>
</dbReference>
<accession>A0AAN9BJD4</accession>
<dbReference type="EMBL" id="JBAMIC010000007">
    <property type="protein sequence ID" value="KAK7105999.1"/>
    <property type="molecule type" value="Genomic_DNA"/>
</dbReference>
<evidence type="ECO:0000313" key="2">
    <source>
        <dbReference type="EMBL" id="KAK7092144.1"/>
    </source>
</evidence>
<comment type="caution">
    <text evidence="3">The sequence shown here is derived from an EMBL/GenBank/DDBJ whole genome shotgun (WGS) entry which is preliminary data.</text>
</comment>
<evidence type="ECO:0000256" key="1">
    <source>
        <dbReference type="SAM" id="MobiDB-lite"/>
    </source>
</evidence>
<sequence length="91" mass="9578">MSDAESDNNDERNVDDTSEESVVGSDSDDESGESAAEDSGGETESDGGDAGGVAPVAGVWLYQQATQELGLCLQQQQQDTYEIVSTVLCHF</sequence>